<dbReference type="EMBL" id="JARJLG010000025">
    <property type="protein sequence ID" value="KAJ7769560.1"/>
    <property type="molecule type" value="Genomic_DNA"/>
</dbReference>
<keyword evidence="2" id="KW-1133">Transmembrane helix</keyword>
<evidence type="ECO:0000313" key="3">
    <source>
        <dbReference type="EMBL" id="KAJ7769560.1"/>
    </source>
</evidence>
<keyword evidence="2" id="KW-0472">Membrane</keyword>
<reference evidence="3" key="1">
    <citation type="submission" date="2023-03" db="EMBL/GenBank/DDBJ databases">
        <title>Massive genome expansion in bonnet fungi (Mycena s.s.) driven by repeated elements and novel gene families across ecological guilds.</title>
        <authorList>
            <consortium name="Lawrence Berkeley National Laboratory"/>
            <person name="Harder C.B."/>
            <person name="Miyauchi S."/>
            <person name="Viragh M."/>
            <person name="Kuo A."/>
            <person name="Thoen E."/>
            <person name="Andreopoulos B."/>
            <person name="Lu D."/>
            <person name="Skrede I."/>
            <person name="Drula E."/>
            <person name="Henrissat B."/>
            <person name="Morin E."/>
            <person name="Kohler A."/>
            <person name="Barry K."/>
            <person name="LaButti K."/>
            <person name="Morin E."/>
            <person name="Salamov A."/>
            <person name="Lipzen A."/>
            <person name="Mereny Z."/>
            <person name="Hegedus B."/>
            <person name="Baldrian P."/>
            <person name="Stursova M."/>
            <person name="Weitz H."/>
            <person name="Taylor A."/>
            <person name="Grigoriev I.V."/>
            <person name="Nagy L.G."/>
            <person name="Martin F."/>
            <person name="Kauserud H."/>
        </authorList>
    </citation>
    <scope>NUCLEOTIDE SEQUENCE</scope>
    <source>
        <strain evidence="3">CBHHK188m</strain>
    </source>
</reference>
<evidence type="ECO:0000313" key="4">
    <source>
        <dbReference type="Proteomes" id="UP001215280"/>
    </source>
</evidence>
<gene>
    <name evidence="3" type="ORF">DFH07DRAFT_768837</name>
</gene>
<comment type="caution">
    <text evidence="3">The sequence shown here is derived from an EMBL/GenBank/DDBJ whole genome shotgun (WGS) entry which is preliminary data.</text>
</comment>
<feature type="transmembrane region" description="Helical" evidence="2">
    <location>
        <begin position="93"/>
        <end position="111"/>
    </location>
</feature>
<dbReference type="Proteomes" id="UP001215280">
    <property type="component" value="Unassembled WGS sequence"/>
</dbReference>
<feature type="region of interest" description="Disordered" evidence="1">
    <location>
        <begin position="63"/>
        <end position="87"/>
    </location>
</feature>
<feature type="compositionally biased region" description="Basic and acidic residues" evidence="1">
    <location>
        <begin position="63"/>
        <end position="80"/>
    </location>
</feature>
<keyword evidence="4" id="KW-1185">Reference proteome</keyword>
<name>A0AAD7JQV5_9AGAR</name>
<proteinExistence type="predicted"/>
<sequence length="120" mass="13021">MPTTPGSCPHPLPSTPSVLFLSRAGPACPPSADDPANPDPSRPAHALLSSHFCKGEALDRARDAGMGRARVGRDEHRDSGRTPQVSLSGSVPFVAYRMAAFLLIWLWVYFFSWECGFSHI</sequence>
<dbReference type="AlphaFoldDB" id="A0AAD7JQV5"/>
<keyword evidence="2" id="KW-0812">Transmembrane</keyword>
<organism evidence="3 4">
    <name type="scientific">Mycena maculata</name>
    <dbReference type="NCBI Taxonomy" id="230809"/>
    <lineage>
        <taxon>Eukaryota</taxon>
        <taxon>Fungi</taxon>
        <taxon>Dikarya</taxon>
        <taxon>Basidiomycota</taxon>
        <taxon>Agaricomycotina</taxon>
        <taxon>Agaricomycetes</taxon>
        <taxon>Agaricomycetidae</taxon>
        <taxon>Agaricales</taxon>
        <taxon>Marasmiineae</taxon>
        <taxon>Mycenaceae</taxon>
        <taxon>Mycena</taxon>
    </lineage>
</organism>
<evidence type="ECO:0000256" key="2">
    <source>
        <dbReference type="SAM" id="Phobius"/>
    </source>
</evidence>
<protein>
    <submittedName>
        <fullName evidence="3">Uncharacterized protein</fullName>
    </submittedName>
</protein>
<accession>A0AAD7JQV5</accession>
<evidence type="ECO:0000256" key="1">
    <source>
        <dbReference type="SAM" id="MobiDB-lite"/>
    </source>
</evidence>
<feature type="region of interest" description="Disordered" evidence="1">
    <location>
        <begin position="22"/>
        <end position="43"/>
    </location>
</feature>
<feature type="compositionally biased region" description="Low complexity" evidence="1">
    <location>
        <begin position="24"/>
        <end position="35"/>
    </location>
</feature>